<protein>
    <recommendedName>
        <fullName evidence="1">DinB-like domain-containing protein</fullName>
    </recommendedName>
</protein>
<reference evidence="2 3" key="1">
    <citation type="submission" date="2020-08" db="EMBL/GenBank/DDBJ databases">
        <title>Sequencing the genomes of 1000 actinobacteria strains.</title>
        <authorList>
            <person name="Klenk H.-P."/>
        </authorList>
    </citation>
    <scope>NUCLEOTIDE SEQUENCE [LARGE SCALE GENOMIC DNA]</scope>
    <source>
        <strain evidence="2 3">DSM 17294</strain>
    </source>
</reference>
<dbReference type="RefSeq" id="WP_202887074.1">
    <property type="nucleotide sequence ID" value="NZ_BAAAVN010000005.1"/>
</dbReference>
<dbReference type="SUPFAM" id="SSF109854">
    <property type="entry name" value="DinB/YfiT-like putative metalloenzymes"/>
    <property type="match status" value="1"/>
</dbReference>
<organism evidence="2 3">
    <name type="scientific">Kribbella solani</name>
    <dbReference type="NCBI Taxonomy" id="236067"/>
    <lineage>
        <taxon>Bacteria</taxon>
        <taxon>Bacillati</taxon>
        <taxon>Actinomycetota</taxon>
        <taxon>Actinomycetes</taxon>
        <taxon>Propionibacteriales</taxon>
        <taxon>Kribbellaceae</taxon>
        <taxon>Kribbella</taxon>
    </lineage>
</organism>
<evidence type="ECO:0000259" key="1">
    <source>
        <dbReference type="Pfam" id="PF12867"/>
    </source>
</evidence>
<name>A0A841DK24_9ACTN</name>
<dbReference type="InterPro" id="IPR024775">
    <property type="entry name" value="DinB-like"/>
</dbReference>
<dbReference type="InterPro" id="IPR034660">
    <property type="entry name" value="DinB/YfiT-like"/>
</dbReference>
<feature type="domain" description="DinB-like" evidence="1">
    <location>
        <begin position="18"/>
        <end position="172"/>
    </location>
</feature>
<keyword evidence="3" id="KW-1185">Reference proteome</keyword>
<comment type="caution">
    <text evidence="2">The sequence shown here is derived from an EMBL/GenBank/DDBJ whole genome shotgun (WGS) entry which is preliminary data.</text>
</comment>
<dbReference type="EMBL" id="JACHNF010000001">
    <property type="protein sequence ID" value="MBB5977126.1"/>
    <property type="molecule type" value="Genomic_DNA"/>
</dbReference>
<accession>A0A841DK24</accession>
<proteinExistence type="predicted"/>
<dbReference type="Pfam" id="PF12867">
    <property type="entry name" value="DinB_2"/>
    <property type="match status" value="1"/>
</dbReference>
<evidence type="ECO:0000313" key="3">
    <source>
        <dbReference type="Proteomes" id="UP000558997"/>
    </source>
</evidence>
<gene>
    <name evidence="2" type="ORF">HDA44_000467</name>
</gene>
<evidence type="ECO:0000313" key="2">
    <source>
        <dbReference type="EMBL" id="MBB5977126.1"/>
    </source>
</evidence>
<sequence>MDIDWNAEVVDQIESHWRHQLRPRLDGLTDDEYFWQPVPDCWTLSRRGQSSAPISFGAGDFTMDYGEPPYEQEPVTTIAWRLAHLIGEFASANSKRFGREATSVATFCYAGTAREALQQLDDEYATWVNGVRSLGTAGLAQPQGEPPAFAHAPMARKMLYSNVEIIHHGAEICLLRDLYLRNGYGKSQT</sequence>
<dbReference type="AlphaFoldDB" id="A0A841DK24"/>
<dbReference type="Proteomes" id="UP000558997">
    <property type="component" value="Unassembled WGS sequence"/>
</dbReference>